<dbReference type="InterPro" id="IPR052549">
    <property type="entry name" value="SpmB"/>
</dbReference>
<evidence type="ECO:0000313" key="4">
    <source>
        <dbReference type="Proteomes" id="UP000824083"/>
    </source>
</evidence>
<proteinExistence type="predicted"/>
<comment type="caution">
    <text evidence="3">The sequence shown here is derived from an EMBL/GenBank/DDBJ whole genome shotgun (WGS) entry which is preliminary data.</text>
</comment>
<accession>A0A9D1IHW8</accession>
<reference evidence="3" key="2">
    <citation type="journal article" date="2021" name="PeerJ">
        <title>Extensive microbial diversity within the chicken gut microbiome revealed by metagenomics and culture.</title>
        <authorList>
            <person name="Gilroy R."/>
            <person name="Ravi A."/>
            <person name="Getino M."/>
            <person name="Pursley I."/>
            <person name="Horton D.L."/>
            <person name="Alikhan N.F."/>
            <person name="Baker D."/>
            <person name="Gharbi K."/>
            <person name="Hall N."/>
            <person name="Watson M."/>
            <person name="Adriaenssens E.M."/>
            <person name="Foster-Nyarko E."/>
            <person name="Jarju S."/>
            <person name="Secka A."/>
            <person name="Antonio M."/>
            <person name="Oren A."/>
            <person name="Chaudhuri R.R."/>
            <person name="La Ragione R."/>
            <person name="Hildebrand F."/>
            <person name="Pallen M.J."/>
        </authorList>
    </citation>
    <scope>NUCLEOTIDE SEQUENCE</scope>
    <source>
        <strain evidence="3">7463</strain>
    </source>
</reference>
<gene>
    <name evidence="3" type="ORF">IAC56_02015</name>
</gene>
<feature type="domain" description="Nucleoside transporter/FeoB GTPase Gate" evidence="2">
    <location>
        <begin position="28"/>
        <end position="122"/>
    </location>
</feature>
<keyword evidence="1" id="KW-0812">Transmembrane</keyword>
<organism evidence="3 4">
    <name type="scientific">Candidatus Aphodousia faecigallinarum</name>
    <dbReference type="NCBI Taxonomy" id="2840677"/>
    <lineage>
        <taxon>Bacteria</taxon>
        <taxon>Pseudomonadati</taxon>
        <taxon>Pseudomonadota</taxon>
        <taxon>Betaproteobacteria</taxon>
        <taxon>Burkholderiales</taxon>
        <taxon>Sutterellaceae</taxon>
        <taxon>Sutterellaceae incertae sedis</taxon>
        <taxon>Candidatus Aphodousia</taxon>
    </lineage>
</organism>
<dbReference type="PANTHER" id="PTHR35793:SF2">
    <property type="entry name" value="INNER MEMBRANE PROTEIN YJIG"/>
    <property type="match status" value="1"/>
</dbReference>
<protein>
    <submittedName>
        <fullName evidence="3">YjiG family protein</fullName>
    </submittedName>
</protein>
<dbReference type="EMBL" id="DVMY01000035">
    <property type="protein sequence ID" value="HIU37036.1"/>
    <property type="molecule type" value="Genomic_DNA"/>
</dbReference>
<reference evidence="3" key="1">
    <citation type="submission" date="2020-10" db="EMBL/GenBank/DDBJ databases">
        <authorList>
            <person name="Gilroy R."/>
        </authorList>
    </citation>
    <scope>NUCLEOTIDE SEQUENCE</scope>
    <source>
        <strain evidence="3">7463</strain>
    </source>
</reference>
<dbReference type="Proteomes" id="UP000824083">
    <property type="component" value="Unassembled WGS sequence"/>
</dbReference>
<evidence type="ECO:0000313" key="3">
    <source>
        <dbReference type="EMBL" id="HIU37036.1"/>
    </source>
</evidence>
<evidence type="ECO:0000256" key="1">
    <source>
        <dbReference type="SAM" id="Phobius"/>
    </source>
</evidence>
<feature type="transmembrane region" description="Helical" evidence="1">
    <location>
        <begin position="69"/>
        <end position="92"/>
    </location>
</feature>
<feature type="transmembrane region" description="Helical" evidence="1">
    <location>
        <begin position="132"/>
        <end position="154"/>
    </location>
</feature>
<dbReference type="AlphaFoldDB" id="A0A9D1IHW8"/>
<sequence>MTTMSTQKPLMTEVFVRGARQGWEMATKSMLPNVVMAFVLIKALTVTGLIHYIGIAFEPIMSLFGLPGESAMVLVSAWMSNGGGIGVLIAFISEGVLNGEQVAIILPAMFVMGAQLQYMGRCLGVIGIKDKMLYVIMLIPIVLAFAVMAVMNIIV</sequence>
<dbReference type="NCBIfam" id="NF007811">
    <property type="entry name" value="PRK10519.1"/>
    <property type="match status" value="1"/>
</dbReference>
<feature type="transmembrane region" description="Helical" evidence="1">
    <location>
        <begin position="104"/>
        <end position="120"/>
    </location>
</feature>
<dbReference type="Pfam" id="PF07670">
    <property type="entry name" value="Gate"/>
    <property type="match status" value="1"/>
</dbReference>
<name>A0A9D1IHW8_9BURK</name>
<dbReference type="InterPro" id="IPR011642">
    <property type="entry name" value="Gate_dom"/>
</dbReference>
<dbReference type="GO" id="GO:0005886">
    <property type="term" value="C:plasma membrane"/>
    <property type="evidence" value="ECO:0007669"/>
    <property type="project" value="TreeGrafter"/>
</dbReference>
<keyword evidence="1" id="KW-1133">Transmembrane helix</keyword>
<keyword evidence="1" id="KW-0472">Membrane</keyword>
<evidence type="ECO:0000259" key="2">
    <source>
        <dbReference type="Pfam" id="PF07670"/>
    </source>
</evidence>
<dbReference type="PANTHER" id="PTHR35793">
    <property type="entry name" value="INNER MEMBRANE PROTEIN YJIG"/>
    <property type="match status" value="1"/>
</dbReference>
<feature type="transmembrane region" description="Helical" evidence="1">
    <location>
        <begin position="34"/>
        <end position="57"/>
    </location>
</feature>